<dbReference type="GO" id="GO:0030125">
    <property type="term" value="C:clathrin vesicle coat"/>
    <property type="evidence" value="ECO:0007669"/>
    <property type="project" value="TreeGrafter"/>
</dbReference>
<dbReference type="Proteomes" id="UP000192223">
    <property type="component" value="Unplaced"/>
</dbReference>
<dbReference type="GO" id="GO:0005543">
    <property type="term" value="F:phospholipid binding"/>
    <property type="evidence" value="ECO:0007669"/>
    <property type="project" value="TreeGrafter"/>
</dbReference>
<dbReference type="InterPro" id="IPR038528">
    <property type="entry name" value="TEL2_C_sf"/>
</dbReference>
<feature type="domain" description="ENTH" evidence="2">
    <location>
        <begin position="19"/>
        <end position="152"/>
    </location>
</feature>
<dbReference type="FunFam" id="1.25.40.90:FF:000006">
    <property type="entry name" value="Clathrin interactor 1"/>
    <property type="match status" value="1"/>
</dbReference>
<dbReference type="CTD" id="42632"/>
<dbReference type="SUPFAM" id="SSF48464">
    <property type="entry name" value="ENTH/VHS domain"/>
    <property type="match status" value="1"/>
</dbReference>
<evidence type="ECO:0000313" key="3">
    <source>
        <dbReference type="Proteomes" id="UP000192223"/>
    </source>
</evidence>
<dbReference type="FunCoup" id="A0A7F5R9I9">
    <property type="interactions" value="508"/>
</dbReference>
<sequence>MENLFSMWKVREIADKVTNVVMNYTEIEAKVREATNDEPWGPTGQIMQELAHATFTYEHFPEVMSMLWKRMLQDSKQHWRRSYKALLLLNYLIKNGSERVVTSAREHIYDLRSLENYTSIDDLGKDQGINIRHKVRELIDFIQDDDKLREERKKAKKNKDKFIGMSSDTMGMKFSDRWDDRAYNKEYSERDRDRDWSNGNSTYRYKDRSYDDDYEAEREDSDTETNQNYRKYKDTESIGSPTSPDKRVNININPAAVKTPTKTAKPIKKVDLGAAADFAREESQKVSTNIAGSNLLNDDFDPRAEENSNNKSIEFGDFESVFGSNTTIKQNNDDFADFSSFTTQNSAQTPNNQNLLQSATTGLPATGFTQTPISLNQPQPGLVQHPTGFIPPPVGVTQSIGGVTQSIGGVIQPSGLTQPGISSVQPASLPNFVHSNNHLQQTGLLSNVQNPQNSSSNADLLGDLSGFSSLSLHSPTNTTALNLMDEFGSEKSHIGVSENASVENIGNPPVTETITLDSATQNALDCLKAIDKISSQRDIDEILIHLYHLTEFLPGPLTVQKIMKIDESSIDWELYVDKAYGRILEALTEKFDDNFPYHEGKMYTIVERIFIVENQYFFQESLTILARKLKATSDQVTTTILDLLEKLLKSEALFASVVNNCFIQENNKIINEDRRTKWENSVQILISLPSRVANVTEGKFPDILIINNYSYNLIYNVLKAIAFFTKINLNKLDIQKNIDLSFIGFLLSKICIHLNESLKSSSLIDFINAISTFPKSNIMEVVLSKMNRSAIEKFAVIALQNIPYTSHNINKIFSTKLIENKDWKYVLCTKIPLLSLYTENDLNLMYNLISYLANVSGTDLNKLLINLITTWSDKSAINHTSVEQHIYITKFIIIIIKTLALTDALKSDETRIKEEMYLGIPLHLECTTNTLRAIGMVTAEIVLNSLSKNDNIKLEFDYSKLQDGEKRIVDEIRNLTAVSSETHSLDDKDYKADDDDVMKIIAKVKSNIPAEKCEYTPPERVLRIRHPSKNLSNEVVTEGITTKNTIINVIDSEDFELDSDDDLEPYDLSNDVKTTKPPPAYLRDLRDGLLETDDSEIFVGSLESCEKLVISQLSNDDASIGLELLQILISLEQKFYVENFDALVFQSCVAITCVYPSFYAEYLCKEFHANAGTYSISHRILLLDILKTTAQTLSKLNPEKKAENPKLKSIKQKKTEAEMAEEIIRQRLESKTRRFIHHKYYTFEQINKFSECAGSFFFPLLHAYGNSPFVNFTPKYDNDHILLVHFLDTLAAIMWAAQNCPIIPRMAKELFNLAWALRYHNEVRVRMANLNLVASVVISVPKTILQAEFLSDLLEFRLWLADVLSPNIQRGEANSECRLLAAHAIALIENVLKVDITDVYN</sequence>
<proteinExistence type="predicted"/>
<dbReference type="SMART" id="SM00273">
    <property type="entry name" value="ENTH"/>
    <property type="match status" value="1"/>
</dbReference>
<dbReference type="CDD" id="cd16989">
    <property type="entry name" value="ENTH_EpsinR"/>
    <property type="match status" value="1"/>
</dbReference>
<feature type="region of interest" description="Disordered" evidence="1">
    <location>
        <begin position="188"/>
        <end position="249"/>
    </location>
</feature>
<dbReference type="Gene3D" id="1.25.40.90">
    <property type="match status" value="1"/>
</dbReference>
<dbReference type="Pfam" id="PF01417">
    <property type="entry name" value="ENTH"/>
    <property type="match status" value="1"/>
</dbReference>
<dbReference type="KEGG" id="apln:108741916"/>
<dbReference type="GO" id="GO:0005768">
    <property type="term" value="C:endosome"/>
    <property type="evidence" value="ECO:0007669"/>
    <property type="project" value="TreeGrafter"/>
</dbReference>
<dbReference type="Gene3D" id="1.25.40.720">
    <property type="entry name" value="Telomere length regulation protein 2, C-terminal domain"/>
    <property type="match status" value="2"/>
</dbReference>
<dbReference type="PROSITE" id="PS50942">
    <property type="entry name" value="ENTH"/>
    <property type="match status" value="1"/>
</dbReference>
<keyword evidence="3" id="KW-1185">Reference proteome</keyword>
<evidence type="ECO:0000256" key="1">
    <source>
        <dbReference type="SAM" id="MobiDB-lite"/>
    </source>
</evidence>
<dbReference type="InterPro" id="IPR008942">
    <property type="entry name" value="ENTH_VHS"/>
</dbReference>
<dbReference type="GO" id="GO:0005886">
    <property type="term" value="C:plasma membrane"/>
    <property type="evidence" value="ECO:0007669"/>
    <property type="project" value="TreeGrafter"/>
</dbReference>
<dbReference type="GO" id="GO:0030276">
    <property type="term" value="F:clathrin binding"/>
    <property type="evidence" value="ECO:0007669"/>
    <property type="project" value="TreeGrafter"/>
</dbReference>
<dbReference type="PANTHER" id="PTHR12276">
    <property type="entry name" value="EPSIN/ENT-RELATED"/>
    <property type="match status" value="1"/>
</dbReference>
<dbReference type="Pfam" id="PF10193">
    <property type="entry name" value="Telomere_reg-2"/>
    <property type="match status" value="1"/>
</dbReference>
<dbReference type="InterPro" id="IPR013809">
    <property type="entry name" value="ENTH"/>
</dbReference>
<evidence type="ECO:0000259" key="2">
    <source>
        <dbReference type="PROSITE" id="PS50942"/>
    </source>
</evidence>
<dbReference type="GO" id="GO:0006897">
    <property type="term" value="P:endocytosis"/>
    <property type="evidence" value="ECO:0007669"/>
    <property type="project" value="TreeGrafter"/>
</dbReference>
<dbReference type="InParanoid" id="A0A7F5R9I9"/>
<gene>
    <name evidence="4" type="primary">LOC108741916</name>
</gene>
<organism evidence="3 4">
    <name type="scientific">Agrilus planipennis</name>
    <name type="common">Emerald ash borer</name>
    <name type="synonym">Agrilus marcopoli</name>
    <dbReference type="NCBI Taxonomy" id="224129"/>
    <lineage>
        <taxon>Eukaryota</taxon>
        <taxon>Metazoa</taxon>
        <taxon>Ecdysozoa</taxon>
        <taxon>Arthropoda</taxon>
        <taxon>Hexapoda</taxon>
        <taxon>Insecta</taxon>
        <taxon>Pterygota</taxon>
        <taxon>Neoptera</taxon>
        <taxon>Endopterygota</taxon>
        <taxon>Coleoptera</taxon>
        <taxon>Polyphaga</taxon>
        <taxon>Elateriformia</taxon>
        <taxon>Buprestoidea</taxon>
        <taxon>Buprestidae</taxon>
        <taxon>Agrilinae</taxon>
        <taxon>Agrilus</taxon>
    </lineage>
</organism>
<dbReference type="InterPro" id="IPR019337">
    <property type="entry name" value="Telomere_length_regulation_dom"/>
</dbReference>
<accession>A0A7F5R9I9</accession>
<evidence type="ECO:0000313" key="4">
    <source>
        <dbReference type="RefSeq" id="XP_025832636.1"/>
    </source>
</evidence>
<dbReference type="RefSeq" id="XP_025832636.1">
    <property type="nucleotide sequence ID" value="XM_025976851.1"/>
</dbReference>
<name>A0A7F5R9I9_AGRPL</name>
<protein>
    <submittedName>
        <fullName evidence="4">Telomere length regulation protein TEL2 homolog isoform X1</fullName>
    </submittedName>
</protein>
<reference evidence="4" key="1">
    <citation type="submission" date="2025-08" db="UniProtKB">
        <authorList>
            <consortium name="RefSeq"/>
        </authorList>
    </citation>
    <scope>IDENTIFICATION</scope>
    <source>
        <tissue evidence="4">Entire body</tissue>
    </source>
</reference>
<dbReference type="GeneID" id="108741916"/>
<dbReference type="PANTHER" id="PTHR12276:SF45">
    <property type="entry name" value="CLATHRIN INTERACTOR 1"/>
    <property type="match status" value="1"/>
</dbReference>
<feature type="compositionally biased region" description="Acidic residues" evidence="1">
    <location>
        <begin position="212"/>
        <end position="223"/>
    </location>
</feature>
<dbReference type="OrthoDB" id="4033880at2759"/>